<gene>
    <name evidence="1" type="ORF">ACA1_301750</name>
</gene>
<reference evidence="1 2" key="1">
    <citation type="journal article" date="2013" name="Genome Biol.">
        <title>Genome of Acanthamoeba castellanii highlights extensive lateral gene transfer and early evolution of tyrosine kinase signaling.</title>
        <authorList>
            <person name="Clarke M."/>
            <person name="Lohan A.J."/>
            <person name="Liu B."/>
            <person name="Lagkouvardos I."/>
            <person name="Roy S."/>
            <person name="Zafar N."/>
            <person name="Bertelli C."/>
            <person name="Schilde C."/>
            <person name="Kianianmomeni A."/>
            <person name="Burglin T.R."/>
            <person name="Frech C."/>
            <person name="Turcotte B."/>
            <person name="Kopec K.O."/>
            <person name="Synnott J.M."/>
            <person name="Choo C."/>
            <person name="Paponov I."/>
            <person name="Finkler A."/>
            <person name="Soon Heng Tan C."/>
            <person name="Hutchins A.P."/>
            <person name="Weinmeier T."/>
            <person name="Rattei T."/>
            <person name="Chu J.S."/>
            <person name="Gimenez G."/>
            <person name="Irimia M."/>
            <person name="Rigden D.J."/>
            <person name="Fitzpatrick D.A."/>
            <person name="Lorenzo-Morales J."/>
            <person name="Bateman A."/>
            <person name="Chiu C.H."/>
            <person name="Tang P."/>
            <person name="Hegemann P."/>
            <person name="Fromm H."/>
            <person name="Raoult D."/>
            <person name="Greub G."/>
            <person name="Miranda-Saavedra D."/>
            <person name="Chen N."/>
            <person name="Nash P."/>
            <person name="Ginger M.L."/>
            <person name="Horn M."/>
            <person name="Schaap P."/>
            <person name="Caler L."/>
            <person name="Loftus B."/>
        </authorList>
    </citation>
    <scope>NUCLEOTIDE SEQUENCE [LARGE SCALE GENOMIC DNA]</scope>
    <source>
        <strain evidence="1 2">Neff</strain>
    </source>
</reference>
<protein>
    <recommendedName>
        <fullName evidence="3">F-box domain-containing protein</fullName>
    </recommendedName>
</protein>
<dbReference type="VEuPathDB" id="AmoebaDB:ACA1_301750"/>
<organism evidence="1 2">
    <name type="scientific">Acanthamoeba castellanii (strain ATCC 30010 / Neff)</name>
    <dbReference type="NCBI Taxonomy" id="1257118"/>
    <lineage>
        <taxon>Eukaryota</taxon>
        <taxon>Amoebozoa</taxon>
        <taxon>Discosea</taxon>
        <taxon>Longamoebia</taxon>
        <taxon>Centramoebida</taxon>
        <taxon>Acanthamoebidae</taxon>
        <taxon>Acanthamoeba</taxon>
    </lineage>
</organism>
<accession>L8HJW6</accession>
<dbReference type="RefSeq" id="XP_004356992.1">
    <property type="nucleotide sequence ID" value="XM_004356937.1"/>
</dbReference>
<dbReference type="AlphaFoldDB" id="L8HJW6"/>
<name>L8HJW6_ACACF</name>
<sequence>MHFIFKAGLTQACVAPQEEEQSSRLLQLPRELLFAVLAWVPAIQTLACVRSTCSALFVVVEASGALHAALMTHLAAHTRALVAQHTSPPPPLTLVDGTTDAKATARVKVAAQALRAAVEVGARRVPAEILHELQQSFDPQLPRHKCFIAAQGLWDEVVAAAFATELTWGPRHNQKSGPVADERHTVTRDAWSGVSTLQLGPLKHITTAQELDDAFAKLPPPAPARRPSSCDVRIRARCCDGLPN</sequence>
<proteinExistence type="predicted"/>
<dbReference type="EMBL" id="KB007808">
    <property type="protein sequence ID" value="ELR24973.1"/>
    <property type="molecule type" value="Genomic_DNA"/>
</dbReference>
<keyword evidence="2" id="KW-1185">Reference proteome</keyword>
<dbReference type="KEGG" id="acan:ACA1_301750"/>
<evidence type="ECO:0000313" key="2">
    <source>
        <dbReference type="Proteomes" id="UP000011083"/>
    </source>
</evidence>
<dbReference type="GeneID" id="14926011"/>
<dbReference type="Proteomes" id="UP000011083">
    <property type="component" value="Unassembled WGS sequence"/>
</dbReference>
<evidence type="ECO:0008006" key="3">
    <source>
        <dbReference type="Google" id="ProtNLM"/>
    </source>
</evidence>
<evidence type="ECO:0000313" key="1">
    <source>
        <dbReference type="EMBL" id="ELR24973.1"/>
    </source>
</evidence>